<organism evidence="1 2">
    <name type="scientific">Coniosporium uncinatum</name>
    <dbReference type="NCBI Taxonomy" id="93489"/>
    <lineage>
        <taxon>Eukaryota</taxon>
        <taxon>Fungi</taxon>
        <taxon>Dikarya</taxon>
        <taxon>Ascomycota</taxon>
        <taxon>Pezizomycotina</taxon>
        <taxon>Dothideomycetes</taxon>
        <taxon>Dothideomycetes incertae sedis</taxon>
        <taxon>Coniosporium</taxon>
    </lineage>
</organism>
<gene>
    <name evidence="1" type="ORF">LTS18_014901</name>
</gene>
<dbReference type="Proteomes" id="UP001186974">
    <property type="component" value="Unassembled WGS sequence"/>
</dbReference>
<feature type="non-terminal residue" evidence="1">
    <location>
        <position position="256"/>
    </location>
</feature>
<evidence type="ECO:0000313" key="2">
    <source>
        <dbReference type="Proteomes" id="UP001186974"/>
    </source>
</evidence>
<evidence type="ECO:0000313" key="1">
    <source>
        <dbReference type="EMBL" id="KAK3071257.1"/>
    </source>
</evidence>
<comment type="caution">
    <text evidence="1">The sequence shown here is derived from an EMBL/GenBank/DDBJ whole genome shotgun (WGS) entry which is preliminary data.</text>
</comment>
<sequence length="256" mass="29228">MLNWDKAMHDWATQNPEHTAREWEEFFRKKVQPFYNVTSEYTVWKKVYFGAWAEWNEKNPRARLKSWLTHYWNNLKPELEKLNAPKVSSSIVGLVAEDEPLKSADTTSNKKRTYAEMLEKTAPNVENRWPDVKRQRVESEHVFQLKEVAIPPSQHGTPQKPAPMNAVIDISDDASDDENGSDHDSDLPEDAAKVSSEAFVSAVSEQERKDDHFVTEGEGSTVPCEEPDPQPPLEIGEQADVEDEGDENLETPPPEE</sequence>
<keyword evidence="2" id="KW-1185">Reference proteome</keyword>
<name>A0ACC3DGK7_9PEZI</name>
<accession>A0ACC3DGK7</accession>
<dbReference type="EMBL" id="JAWDJW010004863">
    <property type="protein sequence ID" value="KAK3071257.1"/>
    <property type="molecule type" value="Genomic_DNA"/>
</dbReference>
<proteinExistence type="predicted"/>
<protein>
    <submittedName>
        <fullName evidence="1">Uncharacterized protein</fullName>
    </submittedName>
</protein>
<reference evidence="1" key="1">
    <citation type="submission" date="2024-09" db="EMBL/GenBank/DDBJ databases">
        <title>Black Yeasts Isolated from many extreme environments.</title>
        <authorList>
            <person name="Coleine C."/>
            <person name="Stajich J.E."/>
            <person name="Selbmann L."/>
        </authorList>
    </citation>
    <scope>NUCLEOTIDE SEQUENCE</scope>
    <source>
        <strain evidence="1">CCFEE 5737</strain>
    </source>
</reference>